<accession>A0A936YSM2</accession>
<gene>
    <name evidence="2" type="ORF">JJB09_18530</name>
</gene>
<proteinExistence type="predicted"/>
<evidence type="ECO:0000256" key="1">
    <source>
        <dbReference type="SAM" id="MobiDB-lite"/>
    </source>
</evidence>
<comment type="caution">
    <text evidence="2">The sequence shown here is derived from an EMBL/GenBank/DDBJ whole genome shotgun (WGS) entry which is preliminary data.</text>
</comment>
<dbReference type="EMBL" id="JAEQNC010000010">
    <property type="protein sequence ID" value="MBL0374021.1"/>
    <property type="molecule type" value="Genomic_DNA"/>
</dbReference>
<dbReference type="Proteomes" id="UP000633219">
    <property type="component" value="Unassembled WGS sequence"/>
</dbReference>
<feature type="region of interest" description="Disordered" evidence="1">
    <location>
        <begin position="1"/>
        <end position="62"/>
    </location>
</feature>
<sequence>MGIEQAPTKAGKESARGLRKATAAEERKVEAEKGSELKKGADRVEERSQSSDGKSAGEKQRQ</sequence>
<evidence type="ECO:0000313" key="3">
    <source>
        <dbReference type="Proteomes" id="UP000633219"/>
    </source>
</evidence>
<dbReference type="AlphaFoldDB" id="A0A936YSM2"/>
<keyword evidence="3" id="KW-1185">Reference proteome</keyword>
<protein>
    <submittedName>
        <fullName evidence="2">Uncharacterized protein</fullName>
    </submittedName>
</protein>
<name>A0A936YSM2_9HYPH</name>
<reference evidence="2" key="1">
    <citation type="submission" date="2021-01" db="EMBL/GenBank/DDBJ databases">
        <title>Rhizobium sp. strain KVB221 16S ribosomal RNA gene Genome sequencing and assembly.</title>
        <authorList>
            <person name="Kang M."/>
        </authorList>
    </citation>
    <scope>NUCLEOTIDE SEQUENCE</scope>
    <source>
        <strain evidence="2">KVB221</strain>
    </source>
</reference>
<organism evidence="2 3">
    <name type="scientific">Rhizobium setariae</name>
    <dbReference type="NCBI Taxonomy" id="2801340"/>
    <lineage>
        <taxon>Bacteria</taxon>
        <taxon>Pseudomonadati</taxon>
        <taxon>Pseudomonadota</taxon>
        <taxon>Alphaproteobacteria</taxon>
        <taxon>Hyphomicrobiales</taxon>
        <taxon>Rhizobiaceae</taxon>
        <taxon>Rhizobium/Agrobacterium group</taxon>
        <taxon>Rhizobium</taxon>
    </lineage>
</organism>
<dbReference type="RefSeq" id="WP_201661542.1">
    <property type="nucleotide sequence ID" value="NZ_JAEQNC010000010.1"/>
</dbReference>
<feature type="compositionally biased region" description="Basic and acidic residues" evidence="1">
    <location>
        <begin position="10"/>
        <end position="62"/>
    </location>
</feature>
<evidence type="ECO:0000313" key="2">
    <source>
        <dbReference type="EMBL" id="MBL0374021.1"/>
    </source>
</evidence>